<evidence type="ECO:0000256" key="1">
    <source>
        <dbReference type="SAM" id="Phobius"/>
    </source>
</evidence>
<gene>
    <name evidence="2" type="ORF">M8542_14360</name>
</gene>
<dbReference type="RefSeq" id="WP_257920642.1">
    <property type="nucleotide sequence ID" value="NZ_JAMXQV010000007.1"/>
</dbReference>
<keyword evidence="1" id="KW-0472">Membrane</keyword>
<protein>
    <submittedName>
        <fullName evidence="2">Uncharacterized protein</fullName>
    </submittedName>
</protein>
<name>A0A9X2N8K2_9PSEU</name>
<accession>A0A9X2N8K2</accession>
<organism evidence="2 3">
    <name type="scientific">Amycolatopsis iheyensis</name>
    <dbReference type="NCBI Taxonomy" id="2945988"/>
    <lineage>
        <taxon>Bacteria</taxon>
        <taxon>Bacillati</taxon>
        <taxon>Actinomycetota</taxon>
        <taxon>Actinomycetes</taxon>
        <taxon>Pseudonocardiales</taxon>
        <taxon>Pseudonocardiaceae</taxon>
        <taxon>Amycolatopsis</taxon>
    </lineage>
</organism>
<evidence type="ECO:0000313" key="3">
    <source>
        <dbReference type="Proteomes" id="UP001144096"/>
    </source>
</evidence>
<comment type="caution">
    <text evidence="2">The sequence shown here is derived from an EMBL/GenBank/DDBJ whole genome shotgun (WGS) entry which is preliminary data.</text>
</comment>
<reference evidence="2" key="1">
    <citation type="submission" date="2022-06" db="EMBL/GenBank/DDBJ databases">
        <title>Amycolatopsis iheyaensis sp. nov., a new species of the genus Amycolatopsis isolated from soil in Iheya island, Japan.</title>
        <authorList>
            <person name="Ngamcharungchit C."/>
            <person name="Kanto H."/>
            <person name="Take A."/>
            <person name="Intra B."/>
            <person name="Matsumoto A."/>
            <person name="Panbangred W."/>
            <person name="Inahashi Y."/>
        </authorList>
    </citation>
    <scope>NUCLEOTIDE SEQUENCE</scope>
    <source>
        <strain evidence="2">OK19-0408</strain>
    </source>
</reference>
<keyword evidence="1" id="KW-0812">Transmembrane</keyword>
<evidence type="ECO:0000313" key="2">
    <source>
        <dbReference type="EMBL" id="MCR6484004.1"/>
    </source>
</evidence>
<dbReference type="AlphaFoldDB" id="A0A9X2N8K2"/>
<proteinExistence type="predicted"/>
<keyword evidence="3" id="KW-1185">Reference proteome</keyword>
<feature type="transmembrane region" description="Helical" evidence="1">
    <location>
        <begin position="24"/>
        <end position="46"/>
    </location>
</feature>
<dbReference type="Proteomes" id="UP001144096">
    <property type="component" value="Unassembled WGS sequence"/>
</dbReference>
<feature type="transmembrane region" description="Helical" evidence="1">
    <location>
        <begin position="85"/>
        <end position="106"/>
    </location>
</feature>
<dbReference type="EMBL" id="JAMXQV010000007">
    <property type="protein sequence ID" value="MCR6484004.1"/>
    <property type="molecule type" value="Genomic_DNA"/>
</dbReference>
<keyword evidence="1" id="KW-1133">Transmembrane helix</keyword>
<sequence>MSDSEGANKPAQDNDSGVEKTTSFALRGAAGAVVVLAIGLVLQGAFGSKAAVCNSPLGQMGQLHGELSDTAACGGVVVGDQVGIAFTWAGAIGLGLLALILILAFATKDNSL</sequence>